<organism evidence="1 2">
    <name type="scientific">Romanomermis culicivorax</name>
    <name type="common">Nematode worm</name>
    <dbReference type="NCBI Taxonomy" id="13658"/>
    <lineage>
        <taxon>Eukaryota</taxon>
        <taxon>Metazoa</taxon>
        <taxon>Ecdysozoa</taxon>
        <taxon>Nematoda</taxon>
        <taxon>Enoplea</taxon>
        <taxon>Dorylaimia</taxon>
        <taxon>Mermithida</taxon>
        <taxon>Mermithoidea</taxon>
        <taxon>Mermithidae</taxon>
        <taxon>Romanomermis</taxon>
    </lineage>
</organism>
<reference evidence="2" key="1">
    <citation type="submission" date="2022-11" db="UniProtKB">
        <authorList>
            <consortium name="WormBaseParasite"/>
        </authorList>
    </citation>
    <scope>IDENTIFICATION</scope>
</reference>
<keyword evidence="1" id="KW-1185">Reference proteome</keyword>
<accession>A0A915IJU7</accession>
<sequence>MIIGILVQFLRFSISL</sequence>
<name>A0A915IJU7_ROMCU</name>
<evidence type="ECO:0000313" key="2">
    <source>
        <dbReference type="WBParaSite" id="nRc.2.0.1.t14452-RA"/>
    </source>
</evidence>
<dbReference type="AlphaFoldDB" id="A0A915IJU7"/>
<protein>
    <submittedName>
        <fullName evidence="2">Uncharacterized protein</fullName>
    </submittedName>
</protein>
<proteinExistence type="predicted"/>
<dbReference type="Proteomes" id="UP000887565">
    <property type="component" value="Unplaced"/>
</dbReference>
<dbReference type="WBParaSite" id="nRc.2.0.1.t14452-RA">
    <property type="protein sequence ID" value="nRc.2.0.1.t14452-RA"/>
    <property type="gene ID" value="nRc.2.0.1.g14452"/>
</dbReference>
<evidence type="ECO:0000313" key="1">
    <source>
        <dbReference type="Proteomes" id="UP000887565"/>
    </source>
</evidence>